<proteinExistence type="predicted"/>
<feature type="region of interest" description="Disordered" evidence="1">
    <location>
        <begin position="1"/>
        <end position="50"/>
    </location>
</feature>
<feature type="compositionally biased region" description="Polar residues" evidence="1">
    <location>
        <begin position="12"/>
        <end position="26"/>
    </location>
</feature>
<evidence type="ECO:0000259" key="2">
    <source>
        <dbReference type="Pfam" id="PF13004"/>
    </source>
</evidence>
<dbReference type="EMBL" id="BK015833">
    <property type="protein sequence ID" value="DAE27268.1"/>
    <property type="molecule type" value="Genomic_DNA"/>
</dbReference>
<evidence type="ECO:0000313" key="3">
    <source>
        <dbReference type="EMBL" id="DAE27268.1"/>
    </source>
</evidence>
<organism evidence="3">
    <name type="scientific">virus sp. ctee23</name>
    <dbReference type="NCBI Taxonomy" id="2826809"/>
    <lineage>
        <taxon>Viruses</taxon>
    </lineage>
</organism>
<dbReference type="Pfam" id="PF13004">
    <property type="entry name" value="BACON"/>
    <property type="match status" value="1"/>
</dbReference>
<sequence length="550" mass="55864">MAKPSWIKLGKSSGSMNDSTTVTASEYTGRKQRGGTITAKTTGGATDTTSVSQAGKAEFINVPTKTYNAAAKGSNSDGSDTIQITGTANTANIKVAETTGKIIPGAAYKIQVNAVNDDSWDGKTDTGIDDDPGKDAQFTFTIDVKIPENKTEAARTLEIKLQNGNGDVVTDAIAIIQAKGVKSYGAVTLTVGTYQQIPAAGGTVDAPSVSFSQPWGWNGVTSGGGTITTGGTVAYATKTGWPSSLTLATATGQVSAESRTTVVGDVISGTVTITLNANGKSASKEVSVSQQANSVTYAVTDVTLAAPADIPASGGSVSSTTVTAKGSQTYTSGSVTSDVALTNGSDDCTITFSEGVSAASLGTTVTNRTKKGTLTATVTWKTTATKSASVDVYQAANTATYGDITFDSAVATEVSLKADGTQSRNMTDNSNVGAKQTVTYTSGATRTEASATAAVVFDLSPKVKTAATGFALSSDGIVSVGANPTTEPRGGFVVTVTVTGEGSKTATRNFTFSQQGSSSYINLTPESLTFVAAGESKTLNIESNDSWTLE</sequence>
<reference evidence="3" key="1">
    <citation type="journal article" date="2021" name="Proc. Natl. Acad. Sci. U.S.A.">
        <title>A Catalog of Tens of Thousands of Viruses from Human Metagenomes Reveals Hidden Associations with Chronic Diseases.</title>
        <authorList>
            <person name="Tisza M.J."/>
            <person name="Buck C.B."/>
        </authorList>
    </citation>
    <scope>NUCLEOTIDE SEQUENCE</scope>
    <source>
        <strain evidence="3">Ctee23</strain>
    </source>
</reference>
<accession>A0A8S5R8G3</accession>
<evidence type="ECO:0000256" key="1">
    <source>
        <dbReference type="SAM" id="MobiDB-lite"/>
    </source>
</evidence>
<name>A0A8S5R8G3_9VIRU</name>
<feature type="domain" description="BACON" evidence="2">
    <location>
        <begin position="3"/>
        <end position="54"/>
    </location>
</feature>
<protein>
    <recommendedName>
        <fullName evidence="2">BACON domain-containing protein</fullName>
    </recommendedName>
</protein>
<feature type="compositionally biased region" description="Low complexity" evidence="1">
    <location>
        <begin position="34"/>
        <end position="49"/>
    </location>
</feature>
<dbReference type="InterPro" id="IPR024361">
    <property type="entry name" value="BACON"/>
</dbReference>